<comment type="subcellular location">
    <subcellularLocation>
        <location evidence="1">Cell inner membrane</location>
    </subcellularLocation>
</comment>
<keyword evidence="6 8" id="KW-0012">Acyltransferase</keyword>
<proteinExistence type="predicted"/>
<evidence type="ECO:0000256" key="4">
    <source>
        <dbReference type="ARBA" id="ARBA00022679"/>
    </source>
</evidence>
<comment type="caution">
    <text evidence="8">The sequence shown here is derived from an EMBL/GenBank/DDBJ whole genome shotgun (WGS) entry which is preliminary data.</text>
</comment>
<dbReference type="RefSeq" id="WP_172233979.1">
    <property type="nucleotide sequence ID" value="NZ_CP035946.1"/>
</dbReference>
<keyword evidence="5 7" id="KW-0472">Membrane</keyword>
<dbReference type="CDD" id="cd07984">
    <property type="entry name" value="LPLAT_LABLAT-like"/>
    <property type="match status" value="1"/>
</dbReference>
<dbReference type="EMBL" id="JACGBB010000012">
    <property type="protein sequence ID" value="MBZ7987673.1"/>
    <property type="molecule type" value="Genomic_DNA"/>
</dbReference>
<gene>
    <name evidence="8" type="ORF">AVCANL283_06115</name>
</gene>
<evidence type="ECO:0000256" key="6">
    <source>
        <dbReference type="ARBA" id="ARBA00023315"/>
    </source>
</evidence>
<dbReference type="Pfam" id="PF03279">
    <property type="entry name" value="Lip_A_acyltrans"/>
    <property type="match status" value="1"/>
</dbReference>
<evidence type="ECO:0000256" key="3">
    <source>
        <dbReference type="ARBA" id="ARBA00022519"/>
    </source>
</evidence>
<dbReference type="PANTHER" id="PTHR30606">
    <property type="entry name" value="LIPID A BIOSYNTHESIS LAUROYL ACYLTRANSFERASE"/>
    <property type="match status" value="1"/>
</dbReference>
<evidence type="ECO:0000256" key="5">
    <source>
        <dbReference type="ARBA" id="ARBA00023136"/>
    </source>
</evidence>
<evidence type="ECO:0000256" key="1">
    <source>
        <dbReference type="ARBA" id="ARBA00004533"/>
    </source>
</evidence>
<evidence type="ECO:0000256" key="7">
    <source>
        <dbReference type="SAM" id="Phobius"/>
    </source>
</evidence>
<dbReference type="InterPro" id="IPR004960">
    <property type="entry name" value="LipA_acyltrans"/>
</dbReference>
<keyword evidence="9" id="KW-1185">Reference proteome</keyword>
<feature type="transmembrane region" description="Helical" evidence="7">
    <location>
        <begin position="6"/>
        <end position="23"/>
    </location>
</feature>
<evidence type="ECO:0000313" key="9">
    <source>
        <dbReference type="Proteomes" id="UP000786183"/>
    </source>
</evidence>
<accession>A0ABS7WT28</accession>
<keyword evidence="7" id="KW-0812">Transmembrane</keyword>
<reference evidence="8 9" key="1">
    <citation type="submission" date="2020-07" db="EMBL/GenBank/DDBJ databases">
        <title>Transfer of Campylobacter canadensis to the novel genus Avispirillum gen. nov., that also includes two novel species recovered from migratory waterfowl: Avispirillum anseris sp. nov. and Avispirillum brantae sp. nov.</title>
        <authorList>
            <person name="Miller W.G."/>
            <person name="Chapman M.H."/>
            <person name="Yee E."/>
            <person name="Inglis G.D."/>
        </authorList>
    </citation>
    <scope>NUCLEOTIDE SEQUENCE [LARGE SCALE GENOMIC DNA]</scope>
    <source>
        <strain evidence="8 9">L283</strain>
    </source>
</reference>
<name>A0ABS7WT28_9BACT</name>
<sequence>MNIFAEYFYLFLFHIFSFILKFIPNKIIRIFSILLAKIFFIFNKKHKNIILKNIEYFCKLAKQPQSNQIAKKIYEKFIYYIFLIIKNQKINEKQLLKQIKLFKNDEEFKELLAKKEKIVFTTAHFGNWELLPPAVGLKYNVELSIVGRALKSKKMNEYLVKNRKKFNVGFIDKKNALRKMLKDINNNKLIGIVSDQDASIKESSEFLLYGNKVTQSNAASVIAKRVNAYIVPVYIYEFNGGFCIEFLKAINAKDYSIEELSFYQLECTKKMWEKHISEYFWFHKRFKTFYEDLY</sequence>
<evidence type="ECO:0000313" key="8">
    <source>
        <dbReference type="EMBL" id="MBZ7987673.1"/>
    </source>
</evidence>
<dbReference type="PANTHER" id="PTHR30606:SF9">
    <property type="entry name" value="LIPID A BIOSYNTHESIS LAUROYLTRANSFERASE"/>
    <property type="match status" value="1"/>
</dbReference>
<organism evidence="8 9">
    <name type="scientific">Campylobacter canadensis</name>
    <dbReference type="NCBI Taxonomy" id="449520"/>
    <lineage>
        <taxon>Bacteria</taxon>
        <taxon>Pseudomonadati</taxon>
        <taxon>Campylobacterota</taxon>
        <taxon>Epsilonproteobacteria</taxon>
        <taxon>Campylobacterales</taxon>
        <taxon>Campylobacteraceae</taxon>
        <taxon>Campylobacter</taxon>
    </lineage>
</organism>
<keyword evidence="2" id="KW-1003">Cell membrane</keyword>
<keyword evidence="4" id="KW-0808">Transferase</keyword>
<evidence type="ECO:0000256" key="2">
    <source>
        <dbReference type="ARBA" id="ARBA00022475"/>
    </source>
</evidence>
<keyword evidence="7" id="KW-1133">Transmembrane helix</keyword>
<dbReference type="Proteomes" id="UP000786183">
    <property type="component" value="Unassembled WGS sequence"/>
</dbReference>
<protein>
    <submittedName>
        <fullName evidence="8">Lauroyl acyltransferase</fullName>
    </submittedName>
</protein>
<keyword evidence="3" id="KW-0997">Cell inner membrane</keyword>
<dbReference type="GO" id="GO:0016746">
    <property type="term" value="F:acyltransferase activity"/>
    <property type="evidence" value="ECO:0007669"/>
    <property type="project" value="UniProtKB-KW"/>
</dbReference>